<name>A0A6J8DTI2_MYTCO</name>
<gene>
    <name evidence="3" type="ORF">MCOR_44993</name>
</gene>
<feature type="domain" description="WSC" evidence="2">
    <location>
        <begin position="7"/>
        <end position="108"/>
    </location>
</feature>
<keyword evidence="1" id="KW-1133">Transmembrane helix</keyword>
<reference evidence="3 4" key="1">
    <citation type="submission" date="2020-06" db="EMBL/GenBank/DDBJ databases">
        <authorList>
            <person name="Li R."/>
            <person name="Bekaert M."/>
        </authorList>
    </citation>
    <scope>NUCLEOTIDE SEQUENCE [LARGE SCALE GENOMIC DNA]</scope>
    <source>
        <strain evidence="4">wild</strain>
    </source>
</reference>
<evidence type="ECO:0000256" key="1">
    <source>
        <dbReference type="SAM" id="Phobius"/>
    </source>
</evidence>
<dbReference type="InterPro" id="IPR002889">
    <property type="entry name" value="WSC_carb-bd"/>
</dbReference>
<evidence type="ECO:0000259" key="2">
    <source>
        <dbReference type="PROSITE" id="PS51212"/>
    </source>
</evidence>
<feature type="transmembrane region" description="Helical" evidence="1">
    <location>
        <begin position="125"/>
        <end position="149"/>
    </location>
</feature>
<dbReference type="PROSITE" id="PS51212">
    <property type="entry name" value="WSC"/>
    <property type="match status" value="1"/>
</dbReference>
<proteinExistence type="predicted"/>
<sequence length="349" mass="39845">MSLQGSSFEYYGCYLNVEANISYVNKTFMSSSICIEFCKVGHYCLAALSVKITGALFLTNAYEAYGICSCSNETLMNKVNESLCNFPCPKSPDEICGGYNQTIFSIHGVAMRGYKNTGNNDRNTIGIVVGATFAVIGVMVIAVVILILYRRYQTRSFTTTSNLKCKSLVLDKNNDIKSRDMKSESKGKLNYYVHTDHSNSNISERELYETVVYKDKSNYEQSINICTNESGMKNNTYGEDDAKYEIVEETERDRAFRNIYRNKSIEKYMNINADSETVEKKLNQKANDNDELYYNIDQHKSEEYEIPTRTESAPHLYSTLNADSEEDTIKSETQVLENTEEEYEFMMPQ</sequence>
<organism evidence="3 4">
    <name type="scientific">Mytilus coruscus</name>
    <name type="common">Sea mussel</name>
    <dbReference type="NCBI Taxonomy" id="42192"/>
    <lineage>
        <taxon>Eukaryota</taxon>
        <taxon>Metazoa</taxon>
        <taxon>Spiralia</taxon>
        <taxon>Lophotrochozoa</taxon>
        <taxon>Mollusca</taxon>
        <taxon>Bivalvia</taxon>
        <taxon>Autobranchia</taxon>
        <taxon>Pteriomorphia</taxon>
        <taxon>Mytilida</taxon>
        <taxon>Mytiloidea</taxon>
        <taxon>Mytilidae</taxon>
        <taxon>Mytilinae</taxon>
        <taxon>Mytilus</taxon>
    </lineage>
</organism>
<dbReference type="AlphaFoldDB" id="A0A6J8DTI2"/>
<dbReference type="EMBL" id="CACVKT020007931">
    <property type="protein sequence ID" value="CAC5411958.1"/>
    <property type="molecule type" value="Genomic_DNA"/>
</dbReference>
<protein>
    <recommendedName>
        <fullName evidence="2">WSC domain-containing protein</fullName>
    </recommendedName>
</protein>
<dbReference type="Proteomes" id="UP000507470">
    <property type="component" value="Unassembled WGS sequence"/>
</dbReference>
<evidence type="ECO:0000313" key="3">
    <source>
        <dbReference type="EMBL" id="CAC5411958.1"/>
    </source>
</evidence>
<keyword evidence="4" id="KW-1185">Reference proteome</keyword>
<accession>A0A6J8DTI2</accession>
<evidence type="ECO:0000313" key="4">
    <source>
        <dbReference type="Proteomes" id="UP000507470"/>
    </source>
</evidence>
<dbReference type="OrthoDB" id="10345991at2759"/>
<keyword evidence="1" id="KW-0472">Membrane</keyword>
<keyword evidence="1" id="KW-0812">Transmembrane</keyword>